<dbReference type="Proteomes" id="UP000177376">
    <property type="component" value="Unassembled WGS sequence"/>
</dbReference>
<proteinExistence type="predicted"/>
<dbReference type="SUPFAM" id="SSF46767">
    <property type="entry name" value="Methylated DNA-protein cysteine methyltransferase, C-terminal domain"/>
    <property type="match status" value="1"/>
</dbReference>
<dbReference type="GO" id="GO:0006281">
    <property type="term" value="P:DNA repair"/>
    <property type="evidence" value="ECO:0007669"/>
    <property type="project" value="InterPro"/>
</dbReference>
<protein>
    <recommendedName>
        <fullName evidence="2">Methylated-DNA-[protein]-cysteine S-methyltransferase DNA binding domain-containing protein</fullName>
    </recommendedName>
</protein>
<dbReference type="InterPro" id="IPR014048">
    <property type="entry name" value="MethylDNA_cys_MeTrfase_DNA-bd"/>
</dbReference>
<keyword evidence="1" id="KW-0227">DNA damage</keyword>
<dbReference type="Pfam" id="PF01035">
    <property type="entry name" value="DNA_binding_1"/>
    <property type="match status" value="1"/>
</dbReference>
<dbReference type="NCBIfam" id="TIGR00589">
    <property type="entry name" value="ogt"/>
    <property type="match status" value="1"/>
</dbReference>
<sequence>MPSFTEKVYKIVRQIPPGQVLTYKQVATKAGNPKASRAVGNILHKNHNPKIPCYRVIRSNGQLGGYNKGTKKKIQILKKENYLK</sequence>
<evidence type="ECO:0000256" key="1">
    <source>
        <dbReference type="ARBA" id="ARBA00022763"/>
    </source>
</evidence>
<name>A0A1G1YIM5_9BACT</name>
<dbReference type="PANTHER" id="PTHR10815">
    <property type="entry name" value="METHYLATED-DNA--PROTEIN-CYSTEINE METHYLTRANSFERASE"/>
    <property type="match status" value="1"/>
</dbReference>
<evidence type="ECO:0000313" key="3">
    <source>
        <dbReference type="EMBL" id="OGY51676.1"/>
    </source>
</evidence>
<dbReference type="PANTHER" id="PTHR10815:SF13">
    <property type="entry name" value="METHYLATED-DNA--PROTEIN-CYSTEINE METHYLTRANSFERASE"/>
    <property type="match status" value="1"/>
</dbReference>
<evidence type="ECO:0000313" key="4">
    <source>
        <dbReference type="Proteomes" id="UP000177376"/>
    </source>
</evidence>
<dbReference type="AlphaFoldDB" id="A0A1G1YIM5"/>
<dbReference type="GO" id="GO:0003824">
    <property type="term" value="F:catalytic activity"/>
    <property type="evidence" value="ECO:0007669"/>
    <property type="project" value="InterPro"/>
</dbReference>
<accession>A0A1G1YIM5</accession>
<reference evidence="3 4" key="1">
    <citation type="journal article" date="2016" name="Nat. Commun.">
        <title>Thousands of microbial genomes shed light on interconnected biogeochemical processes in an aquifer system.</title>
        <authorList>
            <person name="Anantharaman K."/>
            <person name="Brown C.T."/>
            <person name="Hug L.A."/>
            <person name="Sharon I."/>
            <person name="Castelle C.J."/>
            <person name="Probst A.J."/>
            <person name="Thomas B.C."/>
            <person name="Singh A."/>
            <person name="Wilkins M.J."/>
            <person name="Karaoz U."/>
            <person name="Brodie E.L."/>
            <person name="Williams K.H."/>
            <person name="Hubbard S.S."/>
            <person name="Banfield J.F."/>
        </authorList>
    </citation>
    <scope>NUCLEOTIDE SEQUENCE [LARGE SCALE GENOMIC DNA]</scope>
</reference>
<dbReference type="CDD" id="cd06445">
    <property type="entry name" value="ATase"/>
    <property type="match status" value="1"/>
</dbReference>
<gene>
    <name evidence="3" type="ORF">A3A02_00680</name>
</gene>
<dbReference type="InterPro" id="IPR036388">
    <property type="entry name" value="WH-like_DNA-bd_sf"/>
</dbReference>
<comment type="caution">
    <text evidence="3">The sequence shown here is derived from an EMBL/GenBank/DDBJ whole genome shotgun (WGS) entry which is preliminary data.</text>
</comment>
<dbReference type="InterPro" id="IPR036217">
    <property type="entry name" value="MethylDNA_cys_MeTrfase_DNAb"/>
</dbReference>
<feature type="domain" description="Methylated-DNA-[protein]-cysteine S-methyltransferase DNA binding" evidence="2">
    <location>
        <begin position="4"/>
        <end position="81"/>
    </location>
</feature>
<dbReference type="Gene3D" id="1.10.10.10">
    <property type="entry name" value="Winged helix-like DNA-binding domain superfamily/Winged helix DNA-binding domain"/>
    <property type="match status" value="1"/>
</dbReference>
<evidence type="ECO:0000259" key="2">
    <source>
        <dbReference type="Pfam" id="PF01035"/>
    </source>
</evidence>
<organism evidence="3 4">
    <name type="scientific">Candidatus Buchananbacteria bacterium RIFCSPLOWO2_01_FULL_39_33</name>
    <dbReference type="NCBI Taxonomy" id="1797543"/>
    <lineage>
        <taxon>Bacteria</taxon>
        <taxon>Candidatus Buchananiibacteriota</taxon>
    </lineage>
</organism>
<dbReference type="EMBL" id="MHIM01000033">
    <property type="protein sequence ID" value="OGY51676.1"/>
    <property type="molecule type" value="Genomic_DNA"/>
</dbReference>